<dbReference type="InterPro" id="IPR027417">
    <property type="entry name" value="P-loop_NTPase"/>
</dbReference>
<evidence type="ECO:0000313" key="4">
    <source>
        <dbReference type="Proteomes" id="UP001243009"/>
    </source>
</evidence>
<dbReference type="EMBL" id="JAUTWS010000034">
    <property type="protein sequence ID" value="MDO9711775.1"/>
    <property type="molecule type" value="Genomic_DNA"/>
</dbReference>
<name>A0ABT9E6G6_9PROT</name>
<protein>
    <submittedName>
        <fullName evidence="3">ATPase, T2SS/T4P/T4SS family</fullName>
    </submittedName>
</protein>
<organism evidence="3 4">
    <name type="scientific">Paracraurococcus lichenis</name>
    <dbReference type="NCBI Taxonomy" id="3064888"/>
    <lineage>
        <taxon>Bacteria</taxon>
        <taxon>Pseudomonadati</taxon>
        <taxon>Pseudomonadota</taxon>
        <taxon>Alphaproteobacteria</taxon>
        <taxon>Acetobacterales</taxon>
        <taxon>Roseomonadaceae</taxon>
        <taxon>Paracraurococcus</taxon>
    </lineage>
</organism>
<keyword evidence="4" id="KW-1185">Reference proteome</keyword>
<dbReference type="SUPFAM" id="SSF52540">
    <property type="entry name" value="P-loop containing nucleoside triphosphate hydrolases"/>
    <property type="match status" value="1"/>
</dbReference>
<reference evidence="3 4" key="1">
    <citation type="submission" date="2023-08" db="EMBL/GenBank/DDBJ databases">
        <title>The draft genome sequence of Paracraurococcus sp. LOR1-02.</title>
        <authorList>
            <person name="Kingkaew E."/>
            <person name="Tanasupawat S."/>
        </authorList>
    </citation>
    <scope>NUCLEOTIDE SEQUENCE [LARGE SCALE GENOMIC DNA]</scope>
    <source>
        <strain evidence="3 4">LOR1-02</strain>
    </source>
</reference>
<dbReference type="PANTHER" id="PTHR30486:SF6">
    <property type="entry name" value="TYPE IV PILUS RETRACTATION ATPASE PILT"/>
    <property type="match status" value="1"/>
</dbReference>
<evidence type="ECO:0000259" key="2">
    <source>
        <dbReference type="Pfam" id="PF00437"/>
    </source>
</evidence>
<dbReference type="Gene3D" id="3.40.50.300">
    <property type="entry name" value="P-loop containing nucleotide triphosphate hydrolases"/>
    <property type="match status" value="1"/>
</dbReference>
<dbReference type="Pfam" id="PF00437">
    <property type="entry name" value="T2SSE"/>
    <property type="match status" value="1"/>
</dbReference>
<comment type="caution">
    <text evidence="3">The sequence shown here is derived from an EMBL/GenBank/DDBJ whole genome shotgun (WGS) entry which is preliminary data.</text>
</comment>
<dbReference type="RefSeq" id="WP_305106628.1">
    <property type="nucleotide sequence ID" value="NZ_JAUTWS010000034.1"/>
</dbReference>
<evidence type="ECO:0000313" key="3">
    <source>
        <dbReference type="EMBL" id="MDO9711775.1"/>
    </source>
</evidence>
<gene>
    <name evidence="3" type="ORF">Q7A36_25735</name>
</gene>
<dbReference type="PANTHER" id="PTHR30486">
    <property type="entry name" value="TWITCHING MOTILITY PROTEIN PILT"/>
    <property type="match status" value="1"/>
</dbReference>
<dbReference type="Proteomes" id="UP001243009">
    <property type="component" value="Unassembled WGS sequence"/>
</dbReference>
<evidence type="ECO:0000256" key="1">
    <source>
        <dbReference type="ARBA" id="ARBA00006611"/>
    </source>
</evidence>
<proteinExistence type="inferred from homology"/>
<sequence>MDALPTPGELTLRRLLEPFAAAMALDDTREIVVTRPGSYGVEGDHGWTWHEDARLTYRWLDALGRLAGRMTHQDLSSASPACSSRLPGGQRITVNLPPMMPEGVIQLTIRQRARSFDPTLDWLEARGWFRWTRGTTHGGQPFQPAEGWVEWLRSKVRGRANIVLLGSIGSSKTTGAEALIQEIPDWERLGTLESTPEWELDRRNWAPIRYAQEKKPGIGLPTAEEALELALRMRLDRVLFGELRNAEAWAWLRSLQAGLRGTIATAHGHEGFEGLFRALHPMIRQSPHAAAMDEATLRAMIHAQIDVVLHCARIDEANDGVPYRCLHIEDVRAP</sequence>
<comment type="similarity">
    <text evidence="1">Belongs to the GSP E family.</text>
</comment>
<dbReference type="Gene3D" id="3.30.450.90">
    <property type="match status" value="1"/>
</dbReference>
<feature type="domain" description="Bacterial type II secretion system protein E" evidence="2">
    <location>
        <begin position="157"/>
        <end position="282"/>
    </location>
</feature>
<dbReference type="InterPro" id="IPR001482">
    <property type="entry name" value="T2SS/T4SS_dom"/>
</dbReference>
<accession>A0ABT9E6G6</accession>
<dbReference type="InterPro" id="IPR050921">
    <property type="entry name" value="T4SS_GSP_E_ATPase"/>
</dbReference>